<evidence type="ECO:0000256" key="1">
    <source>
        <dbReference type="SAM" id="MobiDB-lite"/>
    </source>
</evidence>
<protein>
    <recommendedName>
        <fullName evidence="4">Restriction endonuclease BglII</fullName>
    </recommendedName>
</protein>
<evidence type="ECO:0000313" key="3">
    <source>
        <dbReference type="Proteomes" id="UP000056209"/>
    </source>
</evidence>
<reference evidence="3" key="1">
    <citation type="submission" date="2015-11" db="EMBL/GenBank/DDBJ databases">
        <title>Draft Genome Sequence of the Radioresistant Bacterium Deinococcus grandis, Isolated from Freshwater Fish in Japan.</title>
        <authorList>
            <person name="Satoh K."/>
            <person name="Onodera T."/>
            <person name="Omoso K."/>
            <person name="Takeda-Yano K."/>
            <person name="Katayama T."/>
            <person name="Oono Y."/>
            <person name="Narumi I."/>
        </authorList>
    </citation>
    <scope>NUCLEOTIDE SEQUENCE [LARGE SCALE GENOMIC DNA]</scope>
    <source>
        <strain evidence="3">ATCC 43672</strain>
    </source>
</reference>
<dbReference type="Pfam" id="PF09195">
    <property type="entry name" value="Endonuc-BglII"/>
    <property type="match status" value="1"/>
</dbReference>
<dbReference type="InterPro" id="IPR011338">
    <property type="entry name" value="BamHI/BglII/BstY"/>
</dbReference>
<comment type="caution">
    <text evidence="2">The sequence shown here is derived from an EMBL/GenBank/DDBJ whole genome shotgun (WGS) entry which is preliminary data.</text>
</comment>
<dbReference type="GO" id="GO:0009036">
    <property type="term" value="F:type II site-specific deoxyribonuclease activity"/>
    <property type="evidence" value="ECO:0007669"/>
    <property type="project" value="InterPro"/>
</dbReference>
<accession>A0A124BSD7</accession>
<proteinExistence type="predicted"/>
<dbReference type="RefSeq" id="WP_083524348.1">
    <property type="nucleotide sequence ID" value="NZ_BCMS01000007.1"/>
</dbReference>
<dbReference type="EMBL" id="BCMS01000007">
    <property type="protein sequence ID" value="GAQ24015.1"/>
    <property type="molecule type" value="Genomic_DNA"/>
</dbReference>
<evidence type="ECO:0000313" key="2">
    <source>
        <dbReference type="EMBL" id="GAQ24015.1"/>
    </source>
</evidence>
<dbReference type="GO" id="GO:0009307">
    <property type="term" value="P:DNA restriction-modification system"/>
    <property type="evidence" value="ECO:0007669"/>
    <property type="project" value="InterPro"/>
</dbReference>
<gene>
    <name evidence="2" type="ORF">DEIGR_500008</name>
</gene>
<feature type="compositionally biased region" description="Low complexity" evidence="1">
    <location>
        <begin position="263"/>
        <end position="276"/>
    </location>
</feature>
<keyword evidence="3" id="KW-1185">Reference proteome</keyword>
<dbReference type="OrthoDB" id="1956808at2"/>
<dbReference type="InterPro" id="IPR011335">
    <property type="entry name" value="Restrct_endonuc-II-like"/>
</dbReference>
<dbReference type="Gene3D" id="3.40.91.20">
    <property type="match status" value="1"/>
</dbReference>
<dbReference type="GO" id="GO:0000287">
    <property type="term" value="F:magnesium ion binding"/>
    <property type="evidence" value="ECO:0007669"/>
    <property type="project" value="InterPro"/>
</dbReference>
<dbReference type="Proteomes" id="UP000056209">
    <property type="component" value="Unassembled WGS sequence"/>
</dbReference>
<dbReference type="AlphaFoldDB" id="A0A124BSD7"/>
<dbReference type="SUPFAM" id="SSF52980">
    <property type="entry name" value="Restriction endonuclease-like"/>
    <property type="match status" value="1"/>
</dbReference>
<feature type="region of interest" description="Disordered" evidence="1">
    <location>
        <begin position="263"/>
        <end position="282"/>
    </location>
</feature>
<name>A0A124BSD7_9DEIO</name>
<organism evidence="2 3">
    <name type="scientific">Deinococcus grandis</name>
    <dbReference type="NCBI Taxonomy" id="57498"/>
    <lineage>
        <taxon>Bacteria</taxon>
        <taxon>Thermotogati</taxon>
        <taxon>Deinococcota</taxon>
        <taxon>Deinococci</taxon>
        <taxon>Deinococcales</taxon>
        <taxon>Deinococcaceae</taxon>
        <taxon>Deinococcus</taxon>
    </lineage>
</organism>
<evidence type="ECO:0008006" key="4">
    <source>
        <dbReference type="Google" id="ProtNLM"/>
    </source>
</evidence>
<dbReference type="InterPro" id="IPR015278">
    <property type="entry name" value="BglII-like"/>
</dbReference>
<dbReference type="REBASE" id="141083">
    <property type="entry name" value="Dgr43672ORF500008P"/>
</dbReference>
<dbReference type="GO" id="GO:0003677">
    <property type="term" value="F:DNA binding"/>
    <property type="evidence" value="ECO:0007669"/>
    <property type="project" value="InterPro"/>
</dbReference>
<sequence>MSTDDLQPSNDQEAEIKAIDAEAKAELGNVHVLKNEELSAYIPADLLARYEFYSFRHAAEILSTSCKPEFDELLNALRAFEITVADIVKPGGNESDIPKKLTAILRPLGWQETRVQGDLIVRKIVRHGQRKDDVTEDLTTLANFIDGHNVDYVKNRVAFDMEWNSKDQTFDRDLYAFSAFAQTGVISAGVLLTRSADLNPVFTSLGNDAKGKPIRNKYGASTTWMGKLLYRLEAGRNGPCPVLAVGIRPAVISDLTEHLASMPARGAAPAPAPAEAPEGEEA</sequence>